<keyword evidence="9 11" id="KW-0594">Phospholipid biosynthesis</keyword>
<comment type="function">
    <text evidence="11">Catalyzes the formation of CDP-2,3-bis-(O-geranylgeranyl)-sn-glycerol (CDP-archaeol) from 2,3-bis-(O-geranylgeranyl)-sn-glycerol 1-phosphate (DGGGP) and CTP. This reaction is the third ether-bond-formation step in the biosynthesis of archaeal membrane lipids.</text>
</comment>
<comment type="cofactor">
    <cofactor evidence="11">
        <name>Mg(2+)</name>
        <dbReference type="ChEBI" id="CHEBI:18420"/>
    </cofactor>
</comment>
<comment type="subcellular location">
    <subcellularLocation>
        <location evidence="11">Cell membrane</location>
        <topology evidence="11">Multi-pass membrane protein</topology>
    </subcellularLocation>
</comment>
<evidence type="ECO:0000313" key="12">
    <source>
        <dbReference type="EMBL" id="NVO66118.1"/>
    </source>
</evidence>
<keyword evidence="10 11" id="KW-1208">Phospholipid metabolism</keyword>
<dbReference type="Pfam" id="PF01864">
    <property type="entry name" value="CarS-like"/>
    <property type="match status" value="1"/>
</dbReference>
<comment type="similarity">
    <text evidence="11">Belongs to the CDP-archaeol synthase family.</text>
</comment>
<keyword evidence="4 11" id="KW-0812">Transmembrane</keyword>
<name>A0A7K4HML3_9EURY</name>
<evidence type="ECO:0000256" key="9">
    <source>
        <dbReference type="ARBA" id="ARBA00023209"/>
    </source>
</evidence>
<keyword evidence="7 11" id="KW-0443">Lipid metabolism</keyword>
<gene>
    <name evidence="11" type="primary">carS</name>
    <name evidence="12" type="ORF">HWN36_02035</name>
</gene>
<evidence type="ECO:0000256" key="5">
    <source>
        <dbReference type="ARBA" id="ARBA00022842"/>
    </source>
</evidence>
<evidence type="ECO:0000256" key="1">
    <source>
        <dbReference type="ARBA" id="ARBA00022475"/>
    </source>
</evidence>
<evidence type="ECO:0000256" key="8">
    <source>
        <dbReference type="ARBA" id="ARBA00023136"/>
    </source>
</evidence>
<evidence type="ECO:0000256" key="6">
    <source>
        <dbReference type="ARBA" id="ARBA00022989"/>
    </source>
</evidence>
<sequence>MFSALIAAIWIMMPAYVPNPVAAACGGGAPVDFGKNWLDGRRILGDGKTFRGFFAGVAAGIAVGLLQIWVQGTPGFAFLPQHTVVSVVLFSAGALLGDMAKSFFKRRLGMDRGEEWRIFDQYDLVIGAFALAAVFQPGWLFQNLTLLILLWIIIITPLLHRAANIIGYFAGVKDVPW</sequence>
<keyword evidence="12" id="KW-0548">Nucleotidyltransferase</keyword>
<dbReference type="NCBIfam" id="NF003114">
    <property type="entry name" value="PRK04032.1"/>
    <property type="match status" value="1"/>
</dbReference>
<dbReference type="HAMAP" id="MF_01117">
    <property type="entry name" value="CDP_archaeol_synth"/>
    <property type="match status" value="1"/>
</dbReference>
<evidence type="ECO:0000256" key="2">
    <source>
        <dbReference type="ARBA" id="ARBA00022516"/>
    </source>
</evidence>
<organism evidence="12 13">
    <name type="scientific">Methanofollis tationis</name>
    <dbReference type="NCBI Taxonomy" id="81417"/>
    <lineage>
        <taxon>Archaea</taxon>
        <taxon>Methanobacteriati</taxon>
        <taxon>Methanobacteriota</taxon>
        <taxon>Stenosarchaea group</taxon>
        <taxon>Methanomicrobia</taxon>
        <taxon>Methanomicrobiales</taxon>
        <taxon>Methanomicrobiaceae</taxon>
        <taxon>Methanofollis</taxon>
    </lineage>
</organism>
<feature type="transmembrane region" description="Helical" evidence="11">
    <location>
        <begin position="76"/>
        <end position="97"/>
    </location>
</feature>
<evidence type="ECO:0000256" key="7">
    <source>
        <dbReference type="ARBA" id="ARBA00023098"/>
    </source>
</evidence>
<dbReference type="Proteomes" id="UP000570823">
    <property type="component" value="Unassembled WGS sequence"/>
</dbReference>
<dbReference type="EC" id="2.7.7.67" evidence="11"/>
<keyword evidence="3 11" id="KW-0808">Transferase</keyword>
<evidence type="ECO:0000256" key="4">
    <source>
        <dbReference type="ARBA" id="ARBA00022692"/>
    </source>
</evidence>
<comment type="catalytic activity">
    <reaction evidence="11">
        <text>2,3-bis-O-(geranylgeranyl)-sn-glycerol 1-phosphate + CTP + H(+) = CDP-2,3-bis-O-(geranylgeranyl)-sn-glycerol + diphosphate</text>
        <dbReference type="Rhea" id="RHEA:25690"/>
        <dbReference type="ChEBI" id="CHEBI:15378"/>
        <dbReference type="ChEBI" id="CHEBI:33019"/>
        <dbReference type="ChEBI" id="CHEBI:37563"/>
        <dbReference type="ChEBI" id="CHEBI:58837"/>
        <dbReference type="ChEBI" id="CHEBI:58838"/>
        <dbReference type="EC" id="2.7.7.67"/>
    </reaction>
</comment>
<dbReference type="GO" id="GO:0046474">
    <property type="term" value="P:glycerophospholipid biosynthetic process"/>
    <property type="evidence" value="ECO:0007669"/>
    <property type="project" value="UniProtKB-UniRule"/>
</dbReference>
<dbReference type="InterPro" id="IPR032690">
    <property type="entry name" value="CarS"/>
</dbReference>
<keyword evidence="5 11" id="KW-0460">Magnesium</keyword>
<comment type="caution">
    <text evidence="12">The sequence shown here is derived from an EMBL/GenBank/DDBJ whole genome shotgun (WGS) entry which is preliminary data.</text>
</comment>
<evidence type="ECO:0000313" key="13">
    <source>
        <dbReference type="Proteomes" id="UP000570823"/>
    </source>
</evidence>
<dbReference type="AlphaFoldDB" id="A0A7K4HML3"/>
<evidence type="ECO:0000256" key="11">
    <source>
        <dbReference type="HAMAP-Rule" id="MF_01117"/>
    </source>
</evidence>
<feature type="transmembrane region" description="Helical" evidence="11">
    <location>
        <begin position="118"/>
        <end position="135"/>
    </location>
</feature>
<proteinExistence type="inferred from homology"/>
<evidence type="ECO:0000256" key="10">
    <source>
        <dbReference type="ARBA" id="ARBA00023264"/>
    </source>
</evidence>
<dbReference type="GO" id="GO:0043338">
    <property type="term" value="F:CDP-2,3-bis-(O-geranylgeranyl)-sn-glycerol synthase activity"/>
    <property type="evidence" value="ECO:0007669"/>
    <property type="project" value="UniProtKB-EC"/>
</dbReference>
<evidence type="ECO:0000256" key="3">
    <source>
        <dbReference type="ARBA" id="ARBA00022679"/>
    </source>
</evidence>
<keyword evidence="8 11" id="KW-0472">Membrane</keyword>
<dbReference type="PANTHER" id="PTHR39650">
    <property type="entry name" value="CDP-ARCHAEOL SYNTHASE"/>
    <property type="match status" value="1"/>
</dbReference>
<dbReference type="GO" id="GO:0005886">
    <property type="term" value="C:plasma membrane"/>
    <property type="evidence" value="ECO:0007669"/>
    <property type="project" value="UniProtKB-SubCell"/>
</dbReference>
<accession>A0A7K4HML3</accession>
<keyword evidence="2 11" id="KW-0444">Lipid biosynthesis</keyword>
<dbReference type="InterPro" id="IPR002726">
    <property type="entry name" value="CarS_archaea"/>
</dbReference>
<comment type="pathway">
    <text evidence="11">Membrane lipid metabolism; glycerophospholipid metabolism.</text>
</comment>
<protein>
    <recommendedName>
        <fullName evidence="11">CDP-archaeol synthase</fullName>
        <ecNumber evidence="11">2.7.7.67</ecNumber>
    </recommendedName>
    <alternativeName>
        <fullName evidence="11">CDP-2,3-bis-(O-geranylgeranyl)-sn-glycerol synthase</fullName>
    </alternativeName>
</protein>
<keyword evidence="13" id="KW-1185">Reference proteome</keyword>
<dbReference type="UniPathway" id="UPA00940"/>
<feature type="transmembrane region" description="Helical" evidence="11">
    <location>
        <begin position="50"/>
        <end position="70"/>
    </location>
</feature>
<dbReference type="EMBL" id="JABXWR010000001">
    <property type="protein sequence ID" value="NVO66118.1"/>
    <property type="molecule type" value="Genomic_DNA"/>
</dbReference>
<keyword evidence="1 11" id="KW-1003">Cell membrane</keyword>
<dbReference type="PANTHER" id="PTHR39650:SF1">
    <property type="entry name" value="CDP-ARCHAEOL SYNTHASE"/>
    <property type="match status" value="1"/>
</dbReference>
<reference evidence="12 13" key="1">
    <citation type="submission" date="2020-06" db="EMBL/GenBank/DDBJ databases">
        <title>Methanofollis fontis sp. nov., a methanogen isolated from marine sediments near a cold seep at Four-Way Closure Ridge offshore southwestern Taiwan.</title>
        <authorList>
            <person name="Chen S.-C."/>
            <person name="Teng N.-H."/>
            <person name="Lin Y.-S."/>
            <person name="Lai M.-C."/>
            <person name="Chen H.-H."/>
            <person name="Wang C.-C."/>
        </authorList>
    </citation>
    <scope>NUCLEOTIDE SEQUENCE [LARGE SCALE GENOMIC DNA]</scope>
    <source>
        <strain evidence="12 13">DSM 2702</strain>
    </source>
</reference>
<keyword evidence="6 11" id="KW-1133">Transmembrane helix</keyword>